<gene>
    <name evidence="1" type="ORF">HKBW3S42_01110</name>
</gene>
<dbReference type="Proteomes" id="UP000568877">
    <property type="component" value="Unassembled WGS sequence"/>
</dbReference>
<dbReference type="EMBL" id="BLSA01000157">
    <property type="protein sequence ID" value="GFP32802.1"/>
    <property type="molecule type" value="Genomic_DNA"/>
</dbReference>
<sequence>MSLWVMVSALIVYLPIFSSGFRISFFGHHVNNFLPFAITANNLFNNNLPFFIFLLGQLCNSIVDIDYEGQDLTPAFAHQKF</sequence>
<organism evidence="1 2">
    <name type="scientific">Candidatus Hakubella thermalkaliphila</name>
    <dbReference type="NCBI Taxonomy" id="2754717"/>
    <lineage>
        <taxon>Bacteria</taxon>
        <taxon>Bacillati</taxon>
        <taxon>Actinomycetota</taxon>
        <taxon>Actinomycetota incertae sedis</taxon>
        <taxon>Candidatus Hakubellales</taxon>
        <taxon>Candidatus Hakubellaceae</taxon>
        <taxon>Candidatus Hakubella</taxon>
    </lineage>
</organism>
<comment type="caution">
    <text evidence="1">The sequence shown here is derived from an EMBL/GenBank/DDBJ whole genome shotgun (WGS) entry which is preliminary data.</text>
</comment>
<evidence type="ECO:0000313" key="1">
    <source>
        <dbReference type="EMBL" id="GFP32802.1"/>
    </source>
</evidence>
<accession>A0A6V8PJG1</accession>
<dbReference type="AlphaFoldDB" id="A0A6V8PJG1"/>
<proteinExistence type="predicted"/>
<name>A0A6V8PJG1_9ACTN</name>
<protein>
    <submittedName>
        <fullName evidence="1">Uncharacterized protein</fullName>
    </submittedName>
</protein>
<evidence type="ECO:0000313" key="2">
    <source>
        <dbReference type="Proteomes" id="UP000568877"/>
    </source>
</evidence>
<reference evidence="1 2" key="1">
    <citation type="journal article" date="2020" name="Front. Microbiol.">
        <title>Single-cell genomics of novel Actinobacteria with the Wood-Ljungdahl pathway discovered in a serpentinizing system.</title>
        <authorList>
            <person name="Merino N."/>
            <person name="Kawai M."/>
            <person name="Boyd E.S."/>
            <person name="Colman D.R."/>
            <person name="McGlynn S.E."/>
            <person name="Nealson K.H."/>
            <person name="Kurokawa K."/>
            <person name="Hongoh Y."/>
        </authorList>
    </citation>
    <scope>NUCLEOTIDE SEQUENCE [LARGE SCALE GENOMIC DNA]</scope>
    <source>
        <strain evidence="1 2">S42</strain>
    </source>
</reference>